<dbReference type="InterPro" id="IPR050706">
    <property type="entry name" value="Cyclic-di-GMP_PDE-like"/>
</dbReference>
<dbReference type="InterPro" id="IPR001633">
    <property type="entry name" value="EAL_dom"/>
</dbReference>
<dbReference type="Pfam" id="PF00990">
    <property type="entry name" value="GGDEF"/>
    <property type="match status" value="1"/>
</dbReference>
<dbReference type="SUPFAM" id="SSF55073">
    <property type="entry name" value="Nucleotide cyclase"/>
    <property type="match status" value="1"/>
</dbReference>
<dbReference type="NCBIfam" id="TIGR00254">
    <property type="entry name" value="GGDEF"/>
    <property type="match status" value="1"/>
</dbReference>
<dbReference type="Pfam" id="PF00563">
    <property type="entry name" value="EAL"/>
    <property type="match status" value="1"/>
</dbReference>
<evidence type="ECO:0000259" key="2">
    <source>
        <dbReference type="PROSITE" id="PS50887"/>
    </source>
</evidence>
<dbReference type="PANTHER" id="PTHR33121:SF70">
    <property type="entry name" value="SIGNALING PROTEIN YKOW"/>
    <property type="match status" value="1"/>
</dbReference>
<sequence length="584" mass="66124">MAWRNWFNLSRHMANCSQALTDANRRLRQEIAERREAQALVASLARFPEENRQPVLRIDQRGELLYANSAARPLLDHWRCDAPNDDTPRQLRVPSAWQARVDSALKSGELVEEECYLAQRWLLLTLNPLVDANYVNLYGTDITDRKAYEHALEQRNHYDELTGLINRHVLYDRVDQVYRRADHKRGFALIVLDLENFRLVNSLLGHQGGDQVLIVLAERLRQQVDEAATPARLDGDTFAVLLPHTESLSRLAAGVERWLQSLAEPLDVDGERIECQMAAGIALGPQDGEDARELLRHAHLAAHQARQGQQRYRFFVHELNAHLHQRHQRLTALKDAIQNDILLMHYQLQFDSQGVAVGAEALIRWPQPDGSMVSPGEFIPLAEESGLIVPIGRLALTHACAQAAKWRQIGYPLRVAVNLGAEHIHDPELPELIETLLARYKLPAHDLEIEVTESSLMENISQGRQQLQRLREIGIDIALDDFGTGHTSLAYLRDLPAQRLKLDREFITDLPDKPYNQAICRAVVTLGHAMGIIVLAEGVEREEEYALLKTLGVDEFQGFLLAKPMLSSRVDARLKTLSSARSLE</sequence>
<dbReference type="PANTHER" id="PTHR33121">
    <property type="entry name" value="CYCLIC DI-GMP PHOSPHODIESTERASE PDEF"/>
    <property type="match status" value="1"/>
</dbReference>
<dbReference type="SMART" id="SM00267">
    <property type="entry name" value="GGDEF"/>
    <property type="match status" value="1"/>
</dbReference>
<dbReference type="PROSITE" id="PS50887">
    <property type="entry name" value="GGDEF"/>
    <property type="match status" value="1"/>
</dbReference>
<name>A0ABU1G7R2_9GAMM</name>
<dbReference type="InterPro" id="IPR043128">
    <property type="entry name" value="Rev_trsase/Diguanyl_cyclase"/>
</dbReference>
<feature type="domain" description="GGDEF" evidence="2">
    <location>
        <begin position="185"/>
        <end position="317"/>
    </location>
</feature>
<dbReference type="Gene3D" id="3.30.70.270">
    <property type="match status" value="1"/>
</dbReference>
<dbReference type="CDD" id="cd01949">
    <property type="entry name" value="GGDEF"/>
    <property type="match status" value="1"/>
</dbReference>
<reference evidence="3 4" key="1">
    <citation type="submission" date="2023-04" db="EMBL/GenBank/DDBJ databases">
        <title>A long-awaited taxogenomic arrangement of the family Halomonadaceae.</title>
        <authorList>
            <person name="De La Haba R."/>
            <person name="Chuvochina M."/>
            <person name="Wittouck S."/>
            <person name="Arahal D.R."/>
            <person name="Sanchez-Porro C."/>
            <person name="Hugenholtz P."/>
            <person name="Ventosa A."/>
        </authorList>
    </citation>
    <scope>NUCLEOTIDE SEQUENCE [LARGE SCALE GENOMIC DNA]</scope>
    <source>
        <strain evidence="3 4">DSM 18042</strain>
    </source>
</reference>
<keyword evidence="4" id="KW-1185">Reference proteome</keyword>
<gene>
    <name evidence="3" type="ORF">QC815_01180</name>
</gene>
<dbReference type="SUPFAM" id="SSF141868">
    <property type="entry name" value="EAL domain-like"/>
    <property type="match status" value="1"/>
</dbReference>
<organism evidence="3 4">
    <name type="scientific">Vreelandella gomseomensis</name>
    <dbReference type="NCBI Taxonomy" id="370766"/>
    <lineage>
        <taxon>Bacteria</taxon>
        <taxon>Pseudomonadati</taxon>
        <taxon>Pseudomonadota</taxon>
        <taxon>Gammaproteobacteria</taxon>
        <taxon>Oceanospirillales</taxon>
        <taxon>Halomonadaceae</taxon>
        <taxon>Vreelandella</taxon>
    </lineage>
</organism>
<dbReference type="PROSITE" id="PS50883">
    <property type="entry name" value="EAL"/>
    <property type="match status" value="1"/>
</dbReference>
<dbReference type="CDD" id="cd01948">
    <property type="entry name" value="EAL"/>
    <property type="match status" value="1"/>
</dbReference>
<comment type="caution">
    <text evidence="3">The sequence shown here is derived from an EMBL/GenBank/DDBJ whole genome shotgun (WGS) entry which is preliminary data.</text>
</comment>
<dbReference type="SMART" id="SM00052">
    <property type="entry name" value="EAL"/>
    <property type="match status" value="1"/>
</dbReference>
<dbReference type="RefSeq" id="WP_309766511.1">
    <property type="nucleotide sequence ID" value="NZ_JARWAI010000001.1"/>
</dbReference>
<dbReference type="Proteomes" id="UP001269267">
    <property type="component" value="Unassembled WGS sequence"/>
</dbReference>
<dbReference type="InterPro" id="IPR029787">
    <property type="entry name" value="Nucleotide_cyclase"/>
</dbReference>
<accession>A0ABU1G7R2</accession>
<dbReference type="InterPro" id="IPR035965">
    <property type="entry name" value="PAS-like_dom_sf"/>
</dbReference>
<evidence type="ECO:0000259" key="1">
    <source>
        <dbReference type="PROSITE" id="PS50883"/>
    </source>
</evidence>
<dbReference type="InterPro" id="IPR035919">
    <property type="entry name" value="EAL_sf"/>
</dbReference>
<dbReference type="SUPFAM" id="SSF55785">
    <property type="entry name" value="PYP-like sensor domain (PAS domain)"/>
    <property type="match status" value="1"/>
</dbReference>
<feature type="domain" description="EAL" evidence="1">
    <location>
        <begin position="326"/>
        <end position="578"/>
    </location>
</feature>
<dbReference type="Gene3D" id="3.30.450.20">
    <property type="entry name" value="PAS domain"/>
    <property type="match status" value="1"/>
</dbReference>
<evidence type="ECO:0000313" key="4">
    <source>
        <dbReference type="Proteomes" id="UP001269267"/>
    </source>
</evidence>
<proteinExistence type="predicted"/>
<dbReference type="InterPro" id="IPR000160">
    <property type="entry name" value="GGDEF_dom"/>
</dbReference>
<protein>
    <submittedName>
        <fullName evidence="3">EAL domain-containing protein</fullName>
    </submittedName>
</protein>
<dbReference type="EMBL" id="JARWAI010000001">
    <property type="protein sequence ID" value="MDR5873528.1"/>
    <property type="molecule type" value="Genomic_DNA"/>
</dbReference>
<dbReference type="Gene3D" id="3.20.20.450">
    <property type="entry name" value="EAL domain"/>
    <property type="match status" value="1"/>
</dbReference>
<evidence type="ECO:0000313" key="3">
    <source>
        <dbReference type="EMBL" id="MDR5873528.1"/>
    </source>
</evidence>